<evidence type="ECO:0000313" key="1">
    <source>
        <dbReference type="EMBL" id="MBX50728.1"/>
    </source>
</evidence>
<protein>
    <submittedName>
        <fullName evidence="1">Uncharacterized protein</fullName>
    </submittedName>
</protein>
<accession>A0A2P2P7K1</accession>
<organism evidence="1">
    <name type="scientific">Rhizophora mucronata</name>
    <name type="common">Asiatic mangrove</name>
    <dbReference type="NCBI Taxonomy" id="61149"/>
    <lineage>
        <taxon>Eukaryota</taxon>
        <taxon>Viridiplantae</taxon>
        <taxon>Streptophyta</taxon>
        <taxon>Embryophyta</taxon>
        <taxon>Tracheophyta</taxon>
        <taxon>Spermatophyta</taxon>
        <taxon>Magnoliopsida</taxon>
        <taxon>eudicotyledons</taxon>
        <taxon>Gunneridae</taxon>
        <taxon>Pentapetalae</taxon>
        <taxon>rosids</taxon>
        <taxon>fabids</taxon>
        <taxon>Malpighiales</taxon>
        <taxon>Rhizophoraceae</taxon>
        <taxon>Rhizophora</taxon>
    </lineage>
</organism>
<proteinExistence type="predicted"/>
<name>A0A2P2P7K1_RHIMU</name>
<dbReference type="EMBL" id="GGEC01070244">
    <property type="protein sequence ID" value="MBX50728.1"/>
    <property type="molecule type" value="Transcribed_RNA"/>
</dbReference>
<reference evidence="1" key="1">
    <citation type="submission" date="2018-02" db="EMBL/GenBank/DDBJ databases">
        <title>Rhizophora mucronata_Transcriptome.</title>
        <authorList>
            <person name="Meera S.P."/>
            <person name="Sreeshan A."/>
            <person name="Augustine A."/>
        </authorList>
    </citation>
    <scope>NUCLEOTIDE SEQUENCE</scope>
    <source>
        <tissue evidence="1">Leaf</tissue>
    </source>
</reference>
<sequence>MVYQLVKESFTLL</sequence>